<evidence type="ECO:0000313" key="3">
    <source>
        <dbReference type="Proteomes" id="UP001190700"/>
    </source>
</evidence>
<evidence type="ECO:0000256" key="1">
    <source>
        <dbReference type="SAM" id="MobiDB-lite"/>
    </source>
</evidence>
<dbReference type="AlphaFoldDB" id="A0AAE0C837"/>
<feature type="region of interest" description="Disordered" evidence="1">
    <location>
        <begin position="1"/>
        <end position="35"/>
    </location>
</feature>
<dbReference type="EMBL" id="LGRX02026879">
    <property type="protein sequence ID" value="KAK3250157.1"/>
    <property type="molecule type" value="Genomic_DNA"/>
</dbReference>
<protein>
    <submittedName>
        <fullName evidence="2">Uncharacterized protein</fullName>
    </submittedName>
</protein>
<gene>
    <name evidence="2" type="ORF">CYMTET_40453</name>
</gene>
<proteinExistence type="predicted"/>
<comment type="caution">
    <text evidence="2">The sequence shown here is derived from an EMBL/GenBank/DDBJ whole genome shotgun (WGS) entry which is preliminary data.</text>
</comment>
<evidence type="ECO:0000313" key="2">
    <source>
        <dbReference type="EMBL" id="KAK3250157.1"/>
    </source>
</evidence>
<dbReference type="Proteomes" id="UP001190700">
    <property type="component" value="Unassembled WGS sequence"/>
</dbReference>
<keyword evidence="3" id="KW-1185">Reference proteome</keyword>
<sequence length="451" mass="44919">MVVEVKGNGLGEEAGEGLGEEAGKEVGANDASVNTLPGEDCSVEVKEAAAPDAAVSGKVTVLSTAVLPAAMLVMATSEVDTLAEAAICEMKLASNDALKLASSKLEMLREEKLTEEVTISSRMVPGKEGVDVVGLAVTGPVVVGWMVVGLAELGGAVGNDEGGVRRRGRDGRAEAKEGMEEEEVGEGGGSVEVKEAAAPDAAVSGKVTVLSTAVLPAAMLVMATSEVDTLAEVAICEMKLASNDALKLASSKLEMLREEKLTEEVTIWSTTDPGRVGLAVVGEIVGMAEVGPTVKGDRVVGEVEGETVGEAVGRAVGKEEGEIVGDAEGARVGDAVRAYEGGAEGEEVGDAEGWVVGGVVGNAVGLNVGDVDGEGVGDTEGNEVGDADGVIVGGADGAAVGEAEGAAVGEEVGTVVGEAEGPAVGEMVGAAVGVKWRGCRGGDEVGEVEGR</sequence>
<organism evidence="2 3">
    <name type="scientific">Cymbomonas tetramitiformis</name>
    <dbReference type="NCBI Taxonomy" id="36881"/>
    <lineage>
        <taxon>Eukaryota</taxon>
        <taxon>Viridiplantae</taxon>
        <taxon>Chlorophyta</taxon>
        <taxon>Pyramimonadophyceae</taxon>
        <taxon>Pyramimonadales</taxon>
        <taxon>Pyramimonadaceae</taxon>
        <taxon>Cymbomonas</taxon>
    </lineage>
</organism>
<accession>A0AAE0C837</accession>
<name>A0AAE0C837_9CHLO</name>
<feature type="region of interest" description="Disordered" evidence="1">
    <location>
        <begin position="161"/>
        <end position="189"/>
    </location>
</feature>
<reference evidence="2 3" key="1">
    <citation type="journal article" date="2015" name="Genome Biol. Evol.">
        <title>Comparative Genomics of a Bacterivorous Green Alga Reveals Evolutionary Causalities and Consequences of Phago-Mixotrophic Mode of Nutrition.</title>
        <authorList>
            <person name="Burns J.A."/>
            <person name="Paasch A."/>
            <person name="Narechania A."/>
            <person name="Kim E."/>
        </authorList>
    </citation>
    <scope>NUCLEOTIDE SEQUENCE [LARGE SCALE GENOMIC DNA]</scope>
    <source>
        <strain evidence="2 3">PLY_AMNH</strain>
    </source>
</reference>